<accession>A0A1T3NKT6</accession>
<feature type="region of interest" description="Disordered" evidence="1">
    <location>
        <begin position="52"/>
        <end position="75"/>
    </location>
</feature>
<dbReference type="InterPro" id="IPR012338">
    <property type="entry name" value="Beta-lactam/transpept-like"/>
</dbReference>
<dbReference type="RefSeq" id="WP_078982247.1">
    <property type="nucleotide sequence ID" value="NZ_MWQN01000004.1"/>
</dbReference>
<evidence type="ECO:0000256" key="1">
    <source>
        <dbReference type="SAM" id="MobiDB-lite"/>
    </source>
</evidence>
<sequence length="75" mass="7882">MYGRTGTLRGYYTYVFTTRDGGRGVISMANTSNIGTADAVPGDTVEAAFRGKRAAGPRALTTRAPPPEEEASAAR</sequence>
<keyword evidence="3" id="KW-1185">Reference proteome</keyword>
<dbReference type="Gene3D" id="3.40.710.10">
    <property type="entry name" value="DD-peptidase/beta-lactamase superfamily"/>
    <property type="match status" value="1"/>
</dbReference>
<evidence type="ECO:0000313" key="2">
    <source>
        <dbReference type="EMBL" id="OPC77493.1"/>
    </source>
</evidence>
<dbReference type="STRING" id="159449.B4N89_44135"/>
<gene>
    <name evidence="2" type="ORF">B4N89_44135</name>
</gene>
<comment type="caution">
    <text evidence="2">The sequence shown here is derived from an EMBL/GenBank/DDBJ whole genome shotgun (WGS) entry which is preliminary data.</text>
</comment>
<proteinExistence type="predicted"/>
<name>A0A1T3NKT6_9ACTN</name>
<evidence type="ECO:0000313" key="3">
    <source>
        <dbReference type="Proteomes" id="UP000190037"/>
    </source>
</evidence>
<protein>
    <submittedName>
        <fullName evidence="2">Uncharacterized protein</fullName>
    </submittedName>
</protein>
<dbReference type="EMBL" id="MWQN01000004">
    <property type="protein sequence ID" value="OPC77493.1"/>
    <property type="molecule type" value="Genomic_DNA"/>
</dbReference>
<organism evidence="2 3">
    <name type="scientific">Embleya scabrispora</name>
    <dbReference type="NCBI Taxonomy" id="159449"/>
    <lineage>
        <taxon>Bacteria</taxon>
        <taxon>Bacillati</taxon>
        <taxon>Actinomycetota</taxon>
        <taxon>Actinomycetes</taxon>
        <taxon>Kitasatosporales</taxon>
        <taxon>Streptomycetaceae</taxon>
        <taxon>Embleya</taxon>
    </lineage>
</organism>
<dbReference type="Proteomes" id="UP000190037">
    <property type="component" value="Unassembled WGS sequence"/>
</dbReference>
<dbReference type="AlphaFoldDB" id="A0A1T3NKT6"/>
<reference evidence="2 3" key="1">
    <citation type="submission" date="2017-03" db="EMBL/GenBank/DDBJ databases">
        <title>Draft genome sequence of Streptomyces scabrisporus NF3, endophyte isolated from Amphipterygium adstringens.</title>
        <authorList>
            <person name="Vazquez M."/>
            <person name="Ceapa C.D."/>
            <person name="Rodriguez Luna D."/>
            <person name="Sanchez Esquivel S."/>
        </authorList>
    </citation>
    <scope>NUCLEOTIDE SEQUENCE [LARGE SCALE GENOMIC DNA]</scope>
    <source>
        <strain evidence="2 3">NF3</strain>
    </source>
</reference>
<dbReference type="OrthoDB" id="5177574at2"/>